<feature type="compositionally biased region" description="Acidic residues" evidence="6">
    <location>
        <begin position="363"/>
        <end position="372"/>
    </location>
</feature>
<protein>
    <recommendedName>
        <fullName evidence="7">RING-type domain-containing protein</fullName>
    </recommendedName>
</protein>
<dbReference type="InterPro" id="IPR027370">
    <property type="entry name" value="Znf-RING_euk"/>
</dbReference>
<gene>
    <name evidence="8" type="ORF">SERLADRAFT_464013</name>
</gene>
<reference evidence="8" key="1">
    <citation type="submission" date="2011-04" db="EMBL/GenBank/DDBJ databases">
        <title>Evolution of plant cell wall degrading machinery underlies the functional diversity of forest fungi.</title>
        <authorList>
            <consortium name="US DOE Joint Genome Institute (JGI-PGF)"/>
            <person name="Eastwood D.C."/>
            <person name="Floudas D."/>
            <person name="Binder M."/>
            <person name="Majcherczyk A."/>
            <person name="Schneider P."/>
            <person name="Aerts A."/>
            <person name="Asiegbu F.O."/>
            <person name="Baker S.E."/>
            <person name="Barry K."/>
            <person name="Bendiksby M."/>
            <person name="Blumentritt M."/>
            <person name="Coutinho P.M."/>
            <person name="Cullen D."/>
            <person name="Cullen D."/>
            <person name="Gathman A."/>
            <person name="Goodell B."/>
            <person name="Henrissat B."/>
            <person name="Ihrmark K."/>
            <person name="Kauserud H."/>
            <person name="Kohler A."/>
            <person name="LaButti K."/>
            <person name="Lapidus A."/>
            <person name="Lavin J.L."/>
            <person name="Lee Y.-H."/>
            <person name="Lindquist E."/>
            <person name="Lilly W."/>
            <person name="Lucas S."/>
            <person name="Morin E."/>
            <person name="Murat C."/>
            <person name="Oguiza J.A."/>
            <person name="Park J."/>
            <person name="Pisabarro A.G."/>
            <person name="Riley R."/>
            <person name="Rosling A."/>
            <person name="Salamov A."/>
            <person name="Schmidt O."/>
            <person name="Schmutz J."/>
            <person name="Skrede I."/>
            <person name="Stenlid J."/>
            <person name="Wiebenga A."/>
            <person name="Xie X."/>
            <person name="Kues U."/>
            <person name="Hibbett D.S."/>
            <person name="Hoffmeister D."/>
            <person name="Hogberg N."/>
            <person name="Martin F."/>
            <person name="Grigoriev I.V."/>
            <person name="Watkinson S.C."/>
        </authorList>
    </citation>
    <scope>NUCLEOTIDE SEQUENCE</scope>
    <source>
        <strain evidence="8">S7.9</strain>
    </source>
</reference>
<name>F8NQZ2_SERL9</name>
<dbReference type="GeneID" id="18818674"/>
<evidence type="ECO:0000256" key="6">
    <source>
        <dbReference type="SAM" id="MobiDB-lite"/>
    </source>
</evidence>
<evidence type="ECO:0000313" key="8">
    <source>
        <dbReference type="EMBL" id="EGO26695.1"/>
    </source>
</evidence>
<dbReference type="RefSeq" id="XP_007316868.1">
    <property type="nucleotide sequence ID" value="XM_007316806.1"/>
</dbReference>
<feature type="compositionally biased region" description="Acidic residues" evidence="6">
    <location>
        <begin position="527"/>
        <end position="537"/>
    </location>
</feature>
<dbReference type="PANTHER" id="PTHR12109">
    <property type="entry name" value="RING FINGER PROTEIN 141-RELATED"/>
    <property type="match status" value="1"/>
</dbReference>
<dbReference type="EMBL" id="GL945432">
    <property type="protein sequence ID" value="EGO26695.1"/>
    <property type="molecule type" value="Genomic_DNA"/>
</dbReference>
<keyword evidence="3" id="KW-0862">Zinc</keyword>
<evidence type="ECO:0000256" key="4">
    <source>
        <dbReference type="PROSITE-ProRule" id="PRU00175"/>
    </source>
</evidence>
<dbReference type="InterPro" id="IPR013083">
    <property type="entry name" value="Znf_RING/FYVE/PHD"/>
</dbReference>
<dbReference type="SUPFAM" id="SSF57850">
    <property type="entry name" value="RING/U-box"/>
    <property type="match status" value="1"/>
</dbReference>
<keyword evidence="1" id="KW-0479">Metal-binding</keyword>
<proteinExistence type="predicted"/>
<evidence type="ECO:0000259" key="7">
    <source>
        <dbReference type="PROSITE" id="PS50089"/>
    </source>
</evidence>
<dbReference type="OrthoDB" id="6105938at2759"/>
<dbReference type="InterPro" id="IPR001841">
    <property type="entry name" value="Znf_RING"/>
</dbReference>
<dbReference type="InterPro" id="IPR047126">
    <property type="entry name" value="RNF141-like"/>
</dbReference>
<dbReference type="Gene3D" id="3.30.40.10">
    <property type="entry name" value="Zinc/RING finger domain, C3HC4 (zinc finger)"/>
    <property type="match status" value="1"/>
</dbReference>
<evidence type="ECO:0000256" key="3">
    <source>
        <dbReference type="ARBA" id="ARBA00022833"/>
    </source>
</evidence>
<organism>
    <name type="scientific">Serpula lacrymans var. lacrymans (strain S7.9)</name>
    <name type="common">Dry rot fungus</name>
    <dbReference type="NCBI Taxonomy" id="578457"/>
    <lineage>
        <taxon>Eukaryota</taxon>
        <taxon>Fungi</taxon>
        <taxon>Dikarya</taxon>
        <taxon>Basidiomycota</taxon>
        <taxon>Agaricomycotina</taxon>
        <taxon>Agaricomycetes</taxon>
        <taxon>Agaricomycetidae</taxon>
        <taxon>Boletales</taxon>
        <taxon>Coniophorineae</taxon>
        <taxon>Serpulaceae</taxon>
        <taxon>Serpula</taxon>
    </lineage>
</organism>
<dbReference type="PROSITE" id="PS50089">
    <property type="entry name" value="ZF_RING_2"/>
    <property type="match status" value="1"/>
</dbReference>
<feature type="compositionally biased region" description="Acidic residues" evidence="6">
    <location>
        <begin position="304"/>
        <end position="326"/>
    </location>
</feature>
<dbReference type="GO" id="GO:0008270">
    <property type="term" value="F:zinc ion binding"/>
    <property type="evidence" value="ECO:0007669"/>
    <property type="project" value="UniProtKB-KW"/>
</dbReference>
<feature type="compositionally biased region" description="Acidic residues" evidence="6">
    <location>
        <begin position="433"/>
        <end position="444"/>
    </location>
</feature>
<evidence type="ECO:0000256" key="2">
    <source>
        <dbReference type="ARBA" id="ARBA00022771"/>
    </source>
</evidence>
<evidence type="ECO:0000256" key="1">
    <source>
        <dbReference type="ARBA" id="ARBA00022723"/>
    </source>
</evidence>
<feature type="region of interest" description="Disordered" evidence="6">
    <location>
        <begin position="304"/>
        <end position="330"/>
    </location>
</feature>
<sequence length="537" mass="59102">MPSTASLELKISQLTKELASKNELIEKHQNTLSQFQQAITCQICLDLMHKPYALAPCGHLACYDCLVQWFKAPPADGRGPAPPAQLRKKICPHCRTVVKERPVEVWDVKNMASGLSKSGLVSLPEPIVRPTNNNAGGSSQSASDPWAGIFRKSSGIDLDFFHPMMRFGFGREMDDPPPPGQVADLGMLDVEDGGIYRCLDCMHEIWDGVCSSCGRVYPGHHPESDEDDDDGWNERVDEIDDMGEFVEGAGYDLAGAGWGWDEEDEDDVDVDDDEDVEEDDVPWWFMQRHQGRGPIQHEFEEADIDGEEDEDNEENGYESSFIDDEDGGTHPGILTLAVTANGDVYEFPNRQPAQEARIVEIPTDSEDESVEEDALRQQARALGRGVRSRHSAIVISSGSEAEEDNDDGGGVASSPSVQPIGGGVRSRRVVMSEGEDDSQSEVDPDLAGRVAARERELYGDDGSLARPPAHLSRSSRIIESPTQSDSDSVAELYADEERPWREYSDDDGRGEDDSDHEGVALWTAYDGGEDYDDGYLS</sequence>
<dbReference type="HOGENOM" id="CLU_478945_0_0_1"/>
<feature type="compositionally biased region" description="Polar residues" evidence="6">
    <location>
        <begin position="472"/>
        <end position="487"/>
    </location>
</feature>
<evidence type="ECO:0000256" key="5">
    <source>
        <dbReference type="SAM" id="Coils"/>
    </source>
</evidence>
<dbReference type="KEGG" id="sla:SERLADRAFT_464013"/>
<feature type="coiled-coil region" evidence="5">
    <location>
        <begin position="11"/>
        <end position="38"/>
    </location>
</feature>
<accession>F8NQZ2</accession>
<dbReference type="Pfam" id="PF13445">
    <property type="entry name" value="zf-RING_UBOX"/>
    <property type="match status" value="1"/>
</dbReference>
<dbReference type="Proteomes" id="UP000008064">
    <property type="component" value="Unassembled WGS sequence"/>
</dbReference>
<keyword evidence="5" id="KW-0175">Coiled coil</keyword>
<feature type="region of interest" description="Disordered" evidence="6">
    <location>
        <begin position="360"/>
        <end position="537"/>
    </location>
</feature>
<keyword evidence="2 4" id="KW-0863">Zinc-finger</keyword>
<feature type="domain" description="RING-type" evidence="7">
    <location>
        <begin position="41"/>
        <end position="95"/>
    </location>
</feature>
<feature type="compositionally biased region" description="Basic and acidic residues" evidence="6">
    <location>
        <begin position="495"/>
        <end position="507"/>
    </location>
</feature>
<dbReference type="SMART" id="SM00184">
    <property type="entry name" value="RING"/>
    <property type="match status" value="1"/>
</dbReference>
<dbReference type="AlphaFoldDB" id="F8NQZ2"/>